<dbReference type="PANTHER" id="PTHR32243:SF18">
    <property type="entry name" value="INNER MEMBRANE ABC TRANSPORTER PERMEASE PROTEIN YCJP"/>
    <property type="match status" value="1"/>
</dbReference>
<dbReference type="Pfam" id="PF00528">
    <property type="entry name" value="BPD_transp_1"/>
    <property type="match status" value="1"/>
</dbReference>
<dbReference type="PANTHER" id="PTHR32243">
    <property type="entry name" value="MALTOSE TRANSPORT SYSTEM PERMEASE-RELATED"/>
    <property type="match status" value="1"/>
</dbReference>
<dbReference type="Proteomes" id="UP000318521">
    <property type="component" value="Unassembled WGS sequence"/>
</dbReference>
<comment type="caution">
    <text evidence="9">The sequence shown here is derived from an EMBL/GenBank/DDBJ whole genome shotgun (WGS) entry which is preliminary data.</text>
</comment>
<keyword evidence="4 7" id="KW-0812">Transmembrane</keyword>
<dbReference type="CDD" id="cd06261">
    <property type="entry name" value="TM_PBP2"/>
    <property type="match status" value="1"/>
</dbReference>
<feature type="domain" description="ABC transmembrane type-1" evidence="8">
    <location>
        <begin position="72"/>
        <end position="264"/>
    </location>
</feature>
<gene>
    <name evidence="9" type="ORF">FN960_15615</name>
</gene>
<reference evidence="9 10" key="1">
    <citation type="submission" date="2019-07" db="EMBL/GenBank/DDBJ databases">
        <authorList>
            <person name="Park Y.J."/>
            <person name="Jeong S.E."/>
            <person name="Jung H.S."/>
        </authorList>
    </citation>
    <scope>NUCLEOTIDE SEQUENCE [LARGE SCALE GENOMIC DNA]</scope>
    <source>
        <strain evidence="10">P16(2019)</strain>
    </source>
</reference>
<evidence type="ECO:0000259" key="8">
    <source>
        <dbReference type="PROSITE" id="PS50928"/>
    </source>
</evidence>
<evidence type="ECO:0000313" key="9">
    <source>
        <dbReference type="EMBL" id="TSB45596.1"/>
    </source>
</evidence>
<dbReference type="EMBL" id="VLXZ01000010">
    <property type="protein sequence ID" value="TSB45596.1"/>
    <property type="molecule type" value="Genomic_DNA"/>
</dbReference>
<keyword evidence="3" id="KW-1003">Cell membrane</keyword>
<dbReference type="GO" id="GO:0055085">
    <property type="term" value="P:transmembrane transport"/>
    <property type="evidence" value="ECO:0007669"/>
    <property type="project" value="InterPro"/>
</dbReference>
<feature type="transmembrane region" description="Helical" evidence="7">
    <location>
        <begin position="76"/>
        <end position="95"/>
    </location>
</feature>
<dbReference type="InterPro" id="IPR035906">
    <property type="entry name" value="MetI-like_sf"/>
</dbReference>
<evidence type="ECO:0000256" key="2">
    <source>
        <dbReference type="ARBA" id="ARBA00022448"/>
    </source>
</evidence>
<dbReference type="SUPFAM" id="SSF161098">
    <property type="entry name" value="MetI-like"/>
    <property type="match status" value="1"/>
</dbReference>
<keyword evidence="5 7" id="KW-1133">Transmembrane helix</keyword>
<dbReference type="AlphaFoldDB" id="A0A553ZW95"/>
<feature type="transmembrane region" description="Helical" evidence="7">
    <location>
        <begin position="12"/>
        <end position="32"/>
    </location>
</feature>
<name>A0A553ZW95_9BACI</name>
<protein>
    <submittedName>
        <fullName evidence="9">Carbohydrate ABC transporter permease</fullName>
    </submittedName>
</protein>
<feature type="transmembrane region" description="Helical" evidence="7">
    <location>
        <begin position="107"/>
        <end position="128"/>
    </location>
</feature>
<dbReference type="PROSITE" id="PS50928">
    <property type="entry name" value="ABC_TM1"/>
    <property type="match status" value="1"/>
</dbReference>
<evidence type="ECO:0000256" key="5">
    <source>
        <dbReference type="ARBA" id="ARBA00022989"/>
    </source>
</evidence>
<evidence type="ECO:0000313" key="10">
    <source>
        <dbReference type="Proteomes" id="UP000318521"/>
    </source>
</evidence>
<evidence type="ECO:0000256" key="7">
    <source>
        <dbReference type="RuleBase" id="RU363032"/>
    </source>
</evidence>
<comment type="subcellular location">
    <subcellularLocation>
        <location evidence="1 7">Cell membrane</location>
        <topology evidence="1 7">Multi-pass membrane protein</topology>
    </subcellularLocation>
</comment>
<feature type="transmembrane region" description="Helical" evidence="7">
    <location>
        <begin position="197"/>
        <end position="219"/>
    </location>
</feature>
<keyword evidence="6 7" id="KW-0472">Membrane</keyword>
<feature type="transmembrane region" description="Helical" evidence="7">
    <location>
        <begin position="245"/>
        <end position="264"/>
    </location>
</feature>
<keyword evidence="10" id="KW-1185">Reference proteome</keyword>
<evidence type="ECO:0000256" key="6">
    <source>
        <dbReference type="ARBA" id="ARBA00023136"/>
    </source>
</evidence>
<evidence type="ECO:0000256" key="3">
    <source>
        <dbReference type="ARBA" id="ARBA00022475"/>
    </source>
</evidence>
<organism evidence="9 10">
    <name type="scientific">Alkalicoccobacillus porphyridii</name>
    <dbReference type="NCBI Taxonomy" id="2597270"/>
    <lineage>
        <taxon>Bacteria</taxon>
        <taxon>Bacillati</taxon>
        <taxon>Bacillota</taxon>
        <taxon>Bacilli</taxon>
        <taxon>Bacillales</taxon>
        <taxon>Bacillaceae</taxon>
        <taxon>Alkalicoccobacillus</taxon>
    </lineage>
</organism>
<sequence length="279" mass="31232">MAKSKEQPLKIGLYLSYFLIVIVFLFPLFWVASVSLKTQAELFQVPPSLWPTSWQFDNYLHVLQTTPVLTYLWNSLRLVVLTVLFTLFIALPAAFALSRFKMQGKNAFLLAILMTQMISAVVISIPLYRLFASWELLNNFMLILAIYVAVVLPLATIFMKNYFDTLPEQMDEAAIIDGCTRWQILTKILLPVARPGIISVVILVAVQSWSQFVIPFILIDDANLYPVSVGVVNLQSTQAQITTHYLAAGSIMSIIPVIILFLLLQKYIVGALTAGAVKG</sequence>
<dbReference type="InterPro" id="IPR050901">
    <property type="entry name" value="BP-dep_ABC_trans_perm"/>
</dbReference>
<comment type="similarity">
    <text evidence="7">Belongs to the binding-protein-dependent transport system permease family.</text>
</comment>
<proteinExistence type="inferred from homology"/>
<dbReference type="InterPro" id="IPR000515">
    <property type="entry name" value="MetI-like"/>
</dbReference>
<keyword evidence="2 7" id="KW-0813">Transport</keyword>
<dbReference type="RefSeq" id="WP_143849785.1">
    <property type="nucleotide sequence ID" value="NZ_VLXZ01000010.1"/>
</dbReference>
<evidence type="ECO:0000256" key="1">
    <source>
        <dbReference type="ARBA" id="ARBA00004651"/>
    </source>
</evidence>
<evidence type="ECO:0000256" key="4">
    <source>
        <dbReference type="ARBA" id="ARBA00022692"/>
    </source>
</evidence>
<dbReference type="Gene3D" id="1.10.3720.10">
    <property type="entry name" value="MetI-like"/>
    <property type="match status" value="1"/>
</dbReference>
<dbReference type="OrthoDB" id="9810086at2"/>
<accession>A0A553ZW95</accession>
<feature type="transmembrane region" description="Helical" evidence="7">
    <location>
        <begin position="140"/>
        <end position="159"/>
    </location>
</feature>
<dbReference type="GO" id="GO:0005886">
    <property type="term" value="C:plasma membrane"/>
    <property type="evidence" value="ECO:0007669"/>
    <property type="project" value="UniProtKB-SubCell"/>
</dbReference>